<proteinExistence type="predicted"/>
<feature type="region of interest" description="Disordered" evidence="1">
    <location>
        <begin position="36"/>
        <end position="109"/>
    </location>
</feature>
<dbReference type="GO" id="GO:0016301">
    <property type="term" value="F:kinase activity"/>
    <property type="evidence" value="ECO:0007669"/>
    <property type="project" value="UniProtKB-KW"/>
</dbReference>
<organism evidence="2">
    <name type="scientific">Tanacetum cinerariifolium</name>
    <name type="common">Dalmatian daisy</name>
    <name type="synonym">Chrysanthemum cinerariifolium</name>
    <dbReference type="NCBI Taxonomy" id="118510"/>
    <lineage>
        <taxon>Eukaryota</taxon>
        <taxon>Viridiplantae</taxon>
        <taxon>Streptophyta</taxon>
        <taxon>Embryophyta</taxon>
        <taxon>Tracheophyta</taxon>
        <taxon>Spermatophyta</taxon>
        <taxon>Magnoliopsida</taxon>
        <taxon>eudicotyledons</taxon>
        <taxon>Gunneridae</taxon>
        <taxon>Pentapetalae</taxon>
        <taxon>asterids</taxon>
        <taxon>campanulids</taxon>
        <taxon>Asterales</taxon>
        <taxon>Asteraceae</taxon>
        <taxon>Asteroideae</taxon>
        <taxon>Anthemideae</taxon>
        <taxon>Anthemidinae</taxon>
        <taxon>Tanacetum</taxon>
    </lineage>
</organism>
<evidence type="ECO:0000313" key="2">
    <source>
        <dbReference type="EMBL" id="GEU45022.1"/>
    </source>
</evidence>
<feature type="compositionally biased region" description="Polar residues" evidence="1">
    <location>
        <begin position="49"/>
        <end position="84"/>
    </location>
</feature>
<keyword evidence="2" id="KW-0418">Kinase</keyword>
<gene>
    <name evidence="2" type="ORF">Tci_017000</name>
</gene>
<feature type="non-terminal residue" evidence="2">
    <location>
        <position position="109"/>
    </location>
</feature>
<keyword evidence="2" id="KW-0675">Receptor</keyword>
<name>A0A6L2K8H1_TANCI</name>
<accession>A0A6L2K8H1</accession>
<dbReference type="EMBL" id="BKCJ010001926">
    <property type="protein sequence ID" value="GEU45022.1"/>
    <property type="molecule type" value="Genomic_DNA"/>
</dbReference>
<evidence type="ECO:0000256" key="1">
    <source>
        <dbReference type="SAM" id="MobiDB-lite"/>
    </source>
</evidence>
<protein>
    <submittedName>
        <fullName evidence="2">Cysteine-rich RLK (Receptor-like protein kinase) 8</fullName>
    </submittedName>
</protein>
<reference evidence="2" key="1">
    <citation type="journal article" date="2019" name="Sci. Rep.">
        <title>Draft genome of Tanacetum cinerariifolium, the natural source of mosquito coil.</title>
        <authorList>
            <person name="Yamashiro T."/>
            <person name="Shiraishi A."/>
            <person name="Satake H."/>
            <person name="Nakayama K."/>
        </authorList>
    </citation>
    <scope>NUCLEOTIDE SEQUENCE</scope>
</reference>
<comment type="caution">
    <text evidence="2">The sequence shown here is derived from an EMBL/GenBank/DDBJ whole genome shotgun (WGS) entry which is preliminary data.</text>
</comment>
<dbReference type="AlphaFoldDB" id="A0A6L2K8H1"/>
<sequence length="109" mass="11839">MYYQKLKVLWDEVDALEAPYMCTCKCTCAYGRLNEAREGSGGSGNGSNKTTNFRPRTVNMVATQTNGQEGTSSEASTSNGTQGDATMFAKMDSLQNQTQSSHDHSLELP</sequence>
<keyword evidence="2" id="KW-0808">Transferase</keyword>